<dbReference type="PRINTS" id="PR00412">
    <property type="entry name" value="EPOXHYDRLASE"/>
</dbReference>
<dbReference type="GO" id="GO:0016787">
    <property type="term" value="F:hydrolase activity"/>
    <property type="evidence" value="ECO:0007669"/>
    <property type="project" value="UniProtKB-KW"/>
</dbReference>
<accession>A0ABU6FII6</accession>
<dbReference type="PRINTS" id="PR00111">
    <property type="entry name" value="ABHYDROLASE"/>
</dbReference>
<dbReference type="Proteomes" id="UP001354931">
    <property type="component" value="Unassembled WGS sequence"/>
</dbReference>
<dbReference type="SUPFAM" id="SSF53474">
    <property type="entry name" value="alpha/beta-Hydrolases"/>
    <property type="match status" value="1"/>
</dbReference>
<dbReference type="InterPro" id="IPR000639">
    <property type="entry name" value="Epox_hydrolase-like"/>
</dbReference>
<evidence type="ECO:0000259" key="2">
    <source>
        <dbReference type="Pfam" id="PF00561"/>
    </source>
</evidence>
<dbReference type="InterPro" id="IPR029058">
    <property type="entry name" value="AB_hydrolase_fold"/>
</dbReference>
<comment type="caution">
    <text evidence="3">The sequence shown here is derived from an EMBL/GenBank/DDBJ whole genome shotgun (WGS) entry which is preliminary data.</text>
</comment>
<sequence>MSTPATVTEWKRVSARQVDVNGISLRVFEHGPADADQHDKPLVVLCHGFPELAFSWRHQVLALGAAGYRVLAPDMRGFGGSSRPEEVDAYDTLTVCADLVGLLDAVGADDAVFVGHDWGAQVVWQMALAHPERVRGVVGMSVPVAPRSPVAPLPVMQRRLGDAFYMVWFQEPGVADRALAQNVRRTLVTREIWSAEWAGRPDENFPPAPWLSEEELAYYVEEFERTGFTGGLNYYRNLDRTWELTEHLAGRTVDCPSLFVTGSADPVGRFMPADRLEEVLTDLRGRVVLDGAGHWIQQERAGAVSAALLEFLAGVG</sequence>
<evidence type="ECO:0000313" key="3">
    <source>
        <dbReference type="EMBL" id="MEB8343758.1"/>
    </source>
</evidence>
<evidence type="ECO:0000313" key="4">
    <source>
        <dbReference type="Proteomes" id="UP001354931"/>
    </source>
</evidence>
<proteinExistence type="predicted"/>
<dbReference type="InterPro" id="IPR000073">
    <property type="entry name" value="AB_hydrolase_1"/>
</dbReference>
<keyword evidence="4" id="KW-1185">Reference proteome</keyword>
<organism evidence="3 4">
    <name type="scientific">Streptomyces endophyticus</name>
    <dbReference type="NCBI Taxonomy" id="714166"/>
    <lineage>
        <taxon>Bacteria</taxon>
        <taxon>Bacillati</taxon>
        <taxon>Actinomycetota</taxon>
        <taxon>Actinomycetes</taxon>
        <taxon>Kitasatosporales</taxon>
        <taxon>Streptomycetaceae</taxon>
        <taxon>Streptomyces</taxon>
    </lineage>
</organism>
<reference evidence="3 4" key="1">
    <citation type="submission" date="2022-10" db="EMBL/GenBank/DDBJ databases">
        <authorList>
            <person name="Xie J."/>
            <person name="Shen N."/>
        </authorList>
    </citation>
    <scope>NUCLEOTIDE SEQUENCE [LARGE SCALE GENOMIC DNA]</scope>
    <source>
        <strain evidence="3 4">YIM65594</strain>
    </source>
</reference>
<name>A0ABU6FII6_9ACTN</name>
<dbReference type="EMBL" id="JAOZYC010000198">
    <property type="protein sequence ID" value="MEB8343758.1"/>
    <property type="molecule type" value="Genomic_DNA"/>
</dbReference>
<feature type="domain" description="AB hydrolase-1" evidence="2">
    <location>
        <begin position="41"/>
        <end position="299"/>
    </location>
</feature>
<protein>
    <submittedName>
        <fullName evidence="3">Alpha/beta hydrolase</fullName>
    </submittedName>
</protein>
<evidence type="ECO:0000256" key="1">
    <source>
        <dbReference type="ARBA" id="ARBA00022801"/>
    </source>
</evidence>
<dbReference type="RefSeq" id="WP_326023477.1">
    <property type="nucleotide sequence ID" value="NZ_JAOZYC010000198.1"/>
</dbReference>
<dbReference type="Gene3D" id="3.40.50.1820">
    <property type="entry name" value="alpha/beta hydrolase"/>
    <property type="match status" value="1"/>
</dbReference>
<dbReference type="PANTHER" id="PTHR43329">
    <property type="entry name" value="EPOXIDE HYDROLASE"/>
    <property type="match status" value="1"/>
</dbReference>
<keyword evidence="1 3" id="KW-0378">Hydrolase</keyword>
<dbReference type="Pfam" id="PF00561">
    <property type="entry name" value="Abhydrolase_1"/>
    <property type="match status" value="1"/>
</dbReference>
<gene>
    <name evidence="3" type="ORF">OKJ99_40380</name>
</gene>